<evidence type="ECO:0000259" key="6">
    <source>
        <dbReference type="Pfam" id="PF00263"/>
    </source>
</evidence>
<dbReference type="PANTHER" id="PTHR30332:SF24">
    <property type="entry name" value="SECRETIN GSPD-RELATED"/>
    <property type="match status" value="1"/>
</dbReference>
<evidence type="ECO:0000256" key="3">
    <source>
        <dbReference type="ARBA" id="ARBA00023136"/>
    </source>
</evidence>
<evidence type="ECO:0000256" key="1">
    <source>
        <dbReference type="ARBA" id="ARBA00004370"/>
    </source>
</evidence>
<reference evidence="8 9" key="1">
    <citation type="submission" date="2021-12" db="EMBL/GenBank/DDBJ databases">
        <title>Discovery of the Pendulisporaceae a myxobacterial family with distinct sporulation behavior and unique specialized metabolism.</title>
        <authorList>
            <person name="Garcia R."/>
            <person name="Popoff A."/>
            <person name="Bader C.D."/>
            <person name="Loehr J."/>
            <person name="Walesch S."/>
            <person name="Walt C."/>
            <person name="Boldt J."/>
            <person name="Bunk B."/>
            <person name="Haeckl F.J.F.P.J."/>
            <person name="Gunesch A.P."/>
            <person name="Birkelbach J."/>
            <person name="Nuebel U."/>
            <person name="Pietschmann T."/>
            <person name="Bach T."/>
            <person name="Mueller R."/>
        </authorList>
    </citation>
    <scope>NUCLEOTIDE SEQUENCE [LARGE SCALE GENOMIC DNA]</scope>
    <source>
        <strain evidence="8 9">MSr12523</strain>
    </source>
</reference>
<evidence type="ECO:0000256" key="2">
    <source>
        <dbReference type="ARBA" id="ARBA00022729"/>
    </source>
</evidence>
<evidence type="ECO:0000256" key="4">
    <source>
        <dbReference type="RuleBase" id="RU004003"/>
    </source>
</evidence>
<dbReference type="Proteomes" id="UP001379533">
    <property type="component" value="Chromosome"/>
</dbReference>
<accession>A0ABZ2KDC5</accession>
<keyword evidence="3" id="KW-0472">Membrane</keyword>
<dbReference type="RefSeq" id="WP_394847231.1">
    <property type="nucleotide sequence ID" value="NZ_CP089982.1"/>
</dbReference>
<comment type="subcellular location">
    <subcellularLocation>
        <location evidence="1">Membrane</location>
    </subcellularLocation>
</comment>
<keyword evidence="9" id="KW-1185">Reference proteome</keyword>
<dbReference type="InterPro" id="IPR032789">
    <property type="entry name" value="T2SS-T3SS_pil_N"/>
</dbReference>
<feature type="signal peptide" evidence="5">
    <location>
        <begin position="1"/>
        <end position="30"/>
    </location>
</feature>
<dbReference type="Pfam" id="PF00263">
    <property type="entry name" value="Secretin"/>
    <property type="match status" value="1"/>
</dbReference>
<evidence type="ECO:0000259" key="7">
    <source>
        <dbReference type="Pfam" id="PF13629"/>
    </source>
</evidence>
<comment type="similarity">
    <text evidence="4">Belongs to the bacterial secretin family.</text>
</comment>
<dbReference type="Pfam" id="PF13629">
    <property type="entry name" value="T2SS-T3SS_pil_N"/>
    <property type="match status" value="1"/>
</dbReference>
<feature type="chain" id="PRO_5047196440" evidence="5">
    <location>
        <begin position="31"/>
        <end position="447"/>
    </location>
</feature>
<evidence type="ECO:0000256" key="5">
    <source>
        <dbReference type="SAM" id="SignalP"/>
    </source>
</evidence>
<protein>
    <submittedName>
        <fullName evidence="8">Type II and III secretion system protein</fullName>
    </submittedName>
</protein>
<sequence length="447" mass="47313">MRLTLNAVAIALATTFAGVAVVSSSNPAFAQGRGKPAAADDHANDEIVLAIGETKTLPTKDVANYSLGAEGIISVSLTGDKSQFVIAGKKAGSTTLLLIKNDQSQITIPITVTTRSMAQVEKELQQALEGTPGVKLRRVGSRFFIEGGVTTEGELRRIQQIAAGYPGQVDNLVVVGQGGTDRKLLVRMDFFFVQYEKTSSYVVGLGWPTTIGGLGQDGQPVFQTRIDRDLLNNTTTAAQASIVNQPLPKLDIGSQHGWLKVLKQSTVIAANGTEATFQSGGESNFTAANGLTASLVKIPFGTNVSVLSRYDAASKEVEVKLDSEVSDLTPPSSSAGLPGRNTTKLNTLVNLKLGQALVLSGIRTRDQRHNVSGLPGLSSIPILGLLFGTHQDDQHEVEGAIFIIPSVIETVPKSAVEVIKNALTAYEDYSGDIDRVDSYNKTPPSAK</sequence>
<feature type="domain" description="Pilus formation protein N-terminal" evidence="7">
    <location>
        <begin position="45"/>
        <end position="107"/>
    </location>
</feature>
<organism evidence="8 9">
    <name type="scientific">Pendulispora brunnea</name>
    <dbReference type="NCBI Taxonomy" id="2905690"/>
    <lineage>
        <taxon>Bacteria</taxon>
        <taxon>Pseudomonadati</taxon>
        <taxon>Myxococcota</taxon>
        <taxon>Myxococcia</taxon>
        <taxon>Myxococcales</taxon>
        <taxon>Sorangiineae</taxon>
        <taxon>Pendulisporaceae</taxon>
        <taxon>Pendulispora</taxon>
    </lineage>
</organism>
<dbReference type="InterPro" id="IPR050810">
    <property type="entry name" value="Bact_Secretion_Sys_Channel"/>
</dbReference>
<evidence type="ECO:0000313" key="9">
    <source>
        <dbReference type="Proteomes" id="UP001379533"/>
    </source>
</evidence>
<proteinExistence type="inferred from homology"/>
<dbReference type="PANTHER" id="PTHR30332">
    <property type="entry name" value="PROBABLE GENERAL SECRETION PATHWAY PROTEIN D"/>
    <property type="match status" value="1"/>
</dbReference>
<feature type="domain" description="Type II/III secretion system secretin-like" evidence="6">
    <location>
        <begin position="255"/>
        <end position="409"/>
    </location>
</feature>
<name>A0ABZ2KDC5_9BACT</name>
<gene>
    <name evidence="8" type="ORF">LZC95_07155</name>
</gene>
<keyword evidence="2 5" id="KW-0732">Signal</keyword>
<dbReference type="InterPro" id="IPR004846">
    <property type="entry name" value="T2SS/T3SS_dom"/>
</dbReference>
<dbReference type="EMBL" id="CP089982">
    <property type="protein sequence ID" value="WXA96611.1"/>
    <property type="molecule type" value="Genomic_DNA"/>
</dbReference>
<evidence type="ECO:0000313" key="8">
    <source>
        <dbReference type="EMBL" id="WXA96611.1"/>
    </source>
</evidence>